<dbReference type="Pfam" id="PF17936">
    <property type="entry name" value="Big_6"/>
    <property type="match status" value="4"/>
</dbReference>
<dbReference type="InterPro" id="IPR041498">
    <property type="entry name" value="Big_6"/>
</dbReference>
<feature type="domain" description="Bacterial Ig" evidence="1">
    <location>
        <begin position="339"/>
        <end position="418"/>
    </location>
</feature>
<feature type="domain" description="Biofilm-associated protein BapA-like prefix-like" evidence="3">
    <location>
        <begin position="1"/>
        <end position="107"/>
    </location>
</feature>
<organism evidence="4 5">
    <name type="scientific">Acinetobacter modestus</name>
    <dbReference type="NCBI Taxonomy" id="1776740"/>
    <lineage>
        <taxon>Bacteria</taxon>
        <taxon>Pseudomonadati</taxon>
        <taxon>Pseudomonadota</taxon>
        <taxon>Gammaproteobacteria</taxon>
        <taxon>Moraxellales</taxon>
        <taxon>Moraxellaceae</taxon>
        <taxon>Acinetobacter</taxon>
    </lineage>
</organism>
<dbReference type="Proteomes" id="UP000013190">
    <property type="component" value="Unassembled WGS sequence"/>
</dbReference>
<reference evidence="4 5" key="2">
    <citation type="journal article" date="2016" name="Int. J. Syst. Evol. Microbiol.">
        <title>Taxonomy of haemolytic and/or proteolytic strains of the genus Acinetobacter with the proposal of Acinetobacter courvalinii sp. nov. (genomic species 14 sensu Bouvet &amp; Jeanjean), Acinetobacter dispersus sp. nov. (genomic species 17), Acinetobacter modestus sp. nov., Acinetobacter proteolyticus sp. nov. and Acinetobacter vivianii sp. nov.</title>
        <authorList>
            <person name="Nemec A."/>
            <person name="Radolfova-Krizova L."/>
            <person name="Maixnerova M."/>
            <person name="Vrestiakova E."/>
            <person name="Jezek P."/>
            <person name="Sedo O."/>
        </authorList>
    </citation>
    <scope>NUCLEOTIDE SEQUENCE [LARGE SCALE GENOMIC DNA]</scope>
    <source>
        <strain evidence="4 5">NIPH 236</strain>
    </source>
</reference>
<reference evidence="5" key="1">
    <citation type="submission" date="2013-02" db="EMBL/GenBank/DDBJ databases">
        <title>The Genome Sequence of Acinetobacter sp. NIPH 236.</title>
        <authorList>
            <consortium name="The Broad Institute Genome Sequencing Platform"/>
            <consortium name="The Broad Institute Genome Sequencing Center for Infectious Disease"/>
            <person name="Cerqueira G."/>
            <person name="Feldgarden M."/>
            <person name="Courvalin P."/>
            <person name="Perichon B."/>
            <person name="Grillot-Courvalin C."/>
            <person name="Clermont D."/>
            <person name="Rocha E."/>
            <person name="Yoon E.-J."/>
            <person name="Nemec A."/>
            <person name="Walker B."/>
            <person name="Young S.K."/>
            <person name="Zeng Q."/>
            <person name="Gargeya S."/>
            <person name="Fitzgerald M."/>
            <person name="Haas B."/>
            <person name="Abouelleil A."/>
            <person name="Alvarado L."/>
            <person name="Arachchi H.M."/>
            <person name="Berlin A.M."/>
            <person name="Chapman S.B."/>
            <person name="Dewar J."/>
            <person name="Goldberg J."/>
            <person name="Griggs A."/>
            <person name="Gujja S."/>
            <person name="Hansen M."/>
            <person name="Howarth C."/>
            <person name="Imamovic A."/>
            <person name="Larimer J."/>
            <person name="McCowan C."/>
            <person name="Murphy C."/>
            <person name="Neiman D."/>
            <person name="Pearson M."/>
            <person name="Priest M."/>
            <person name="Roberts A."/>
            <person name="Saif S."/>
            <person name="Shea T."/>
            <person name="Sisk P."/>
            <person name="Sykes S."/>
            <person name="Wortman J."/>
            <person name="Nusbaum C."/>
            <person name="Birren B."/>
        </authorList>
    </citation>
    <scope>NUCLEOTIDE SEQUENCE [LARGE SCALE GENOMIC DNA]</scope>
    <source>
        <strain evidence="5">NIPH 236</strain>
    </source>
</reference>
<dbReference type="NCBIfam" id="NF033677">
    <property type="entry name" value="biofilm_BapA_N"/>
    <property type="match status" value="1"/>
</dbReference>
<dbReference type="NCBIfam" id="NF040520">
    <property type="entry name" value="Ig_like_BLP2"/>
    <property type="match status" value="1"/>
</dbReference>
<dbReference type="InterPro" id="IPR013783">
    <property type="entry name" value="Ig-like_fold"/>
</dbReference>
<evidence type="ECO:0000259" key="3">
    <source>
        <dbReference type="Pfam" id="PF22783"/>
    </source>
</evidence>
<comment type="caution">
    <text evidence="4">The sequence shown here is derived from an EMBL/GenBank/DDBJ whole genome shotgun (WGS) entry which is preliminary data.</text>
</comment>
<accession>A0ABN0JLU6</accession>
<dbReference type="InterPro" id="IPR048051">
    <property type="entry name" value="BapA-like_prefix-like"/>
</dbReference>
<dbReference type="Gene3D" id="2.60.40.10">
    <property type="entry name" value="Immunoglobulins"/>
    <property type="match status" value="5"/>
</dbReference>
<feature type="domain" description="Bacterial Ig" evidence="1">
    <location>
        <begin position="254"/>
        <end position="333"/>
    </location>
</feature>
<feature type="domain" description="Bacterial Ig" evidence="1">
    <location>
        <begin position="424"/>
        <end position="502"/>
    </location>
</feature>
<evidence type="ECO:0000313" key="4">
    <source>
        <dbReference type="EMBL" id="ENU26257.1"/>
    </source>
</evidence>
<evidence type="ECO:0000313" key="5">
    <source>
        <dbReference type="Proteomes" id="UP000013190"/>
    </source>
</evidence>
<protein>
    <recommendedName>
        <fullName evidence="6">BapA prefix-like domain-containing protein</fullName>
    </recommendedName>
</protein>
<name>A0ABN0JLU6_9GAMM</name>
<evidence type="ECO:0008006" key="6">
    <source>
        <dbReference type="Google" id="ProtNLM"/>
    </source>
</evidence>
<sequence length="725" mass="75927">MTRVVVSSKKNLHVLQDAQMKSIILDQPSIVQIGVNQADIKLIIKQGNDLVITLKNGEQIIISDFYKDSNHTEHTLAIPNEDGSYAIAQFDDSGRFIRYMPATQLSQFIDGEMPTQTIKTEGGVDDLGISKSQLLKVGLVALAAEGVYLWAVKDDEDQSNQNHSIDITPPIDPTATLATDTQTITGKTEAGAKIEIKDTTGKVIATSHADQQGNYTIKLDQPLVNNNKVTVIAIDAAGNSSKAIAVIGNKDTIAPEAPSAQLNVDGTIVSGKTEANAKVSIYDADGKLLGSVNANSSGLYSIKLSSPLTSDKGGTVIAEDAAGNKSTPSKVIAGKDTLAPDQPLVEVNKDGASILGRAEANTKVQIKDSDGKIIGSGIIDSQGKFNITLSPALTATQKATVVLEDAAGNQSKPLEISAGKDTIAPEKAVAQLNAVGDSLTGTAEANAKIQIKDSSGKLIGSGVVDAQGKFTIAISPELTDQKTAKVYVIDSAGNLSDATSIVGTKDITPPTKPIIPKLTDDVGDVKGSINAGGTTDDARPTFSGTANSAESKALLTIYDNGQAIGVVTVASNGSWVFNPNHDLGLGLHKITLTQTDAAGNTSEMSDVFSFTIVSPTTTLALLQSENIDANLSHASLVDQIDLSSLETKQIAVTPLPSVEKVSLNDILVSSNQHDNQLDEVLNQFASTSSTSTNDVVDKSLIGSDFIPSIKPEIFDQFDILQHAII</sequence>
<dbReference type="NCBIfam" id="NF033510">
    <property type="entry name" value="Ca_tandemer"/>
    <property type="match status" value="4"/>
</dbReference>
<evidence type="ECO:0000259" key="1">
    <source>
        <dbReference type="Pfam" id="PF17936"/>
    </source>
</evidence>
<dbReference type="EMBL" id="APOJ01000027">
    <property type="protein sequence ID" value="ENU26257.1"/>
    <property type="molecule type" value="Genomic_DNA"/>
</dbReference>
<feature type="domain" description="Bacterial Ig" evidence="1">
    <location>
        <begin position="172"/>
        <end position="246"/>
    </location>
</feature>
<keyword evidence="5" id="KW-1185">Reference proteome</keyword>
<dbReference type="RefSeq" id="WP_004663215.1">
    <property type="nucleotide sequence ID" value="NZ_BMDV01000001.1"/>
</dbReference>
<proteinExistence type="predicted"/>
<dbReference type="Pfam" id="PF22783">
    <property type="entry name" value="BapA_N"/>
    <property type="match status" value="1"/>
</dbReference>
<dbReference type="InterPro" id="IPR044016">
    <property type="entry name" value="Big_13"/>
</dbReference>
<feature type="domain" description="Bacterial Ig-like" evidence="2">
    <location>
        <begin position="523"/>
        <end position="612"/>
    </location>
</feature>
<evidence type="ECO:0000259" key="2">
    <source>
        <dbReference type="Pfam" id="PF19077"/>
    </source>
</evidence>
<gene>
    <name evidence="4" type="ORF">F992_02594</name>
</gene>
<dbReference type="GeneID" id="92835954"/>
<dbReference type="Pfam" id="PF19077">
    <property type="entry name" value="Big_13"/>
    <property type="match status" value="1"/>
</dbReference>